<sequence length="183" mass="20177">MDGRQIKGRAYTLQGTSVNLLAFLFLIPILLAFALPYILLYGYLAFHHGLSSFISVYFLITLPAGIVAHELLHGAVWAYFARGGFNSVSFGFNSKALAPYCHCKEPLTVKQYAMGGAAPGLLMGILPAIVAIAIANDWLLIFGIFFTWAASGDMMTLWMLRKFRGDQMVSDHPDEIGFYIDEA</sequence>
<evidence type="ECO:0000313" key="3">
    <source>
        <dbReference type="Proteomes" id="UP000798808"/>
    </source>
</evidence>
<evidence type="ECO:0000313" key="2">
    <source>
        <dbReference type="EMBL" id="MTI27164.1"/>
    </source>
</evidence>
<keyword evidence="1" id="KW-0812">Transmembrane</keyword>
<dbReference type="Proteomes" id="UP000798808">
    <property type="component" value="Unassembled WGS sequence"/>
</dbReference>
<dbReference type="RefSeq" id="WP_155174168.1">
    <property type="nucleotide sequence ID" value="NZ_BAAAFL010000006.1"/>
</dbReference>
<evidence type="ECO:0000256" key="1">
    <source>
        <dbReference type="SAM" id="Phobius"/>
    </source>
</evidence>
<keyword evidence="1" id="KW-0472">Membrane</keyword>
<reference evidence="2 3" key="1">
    <citation type="submission" date="2019-02" db="EMBL/GenBank/DDBJ databases">
        <authorList>
            <person name="Goldberg S.R."/>
            <person name="Haltli B.A."/>
            <person name="Correa H."/>
            <person name="Russell K.G."/>
        </authorList>
    </citation>
    <scope>NUCLEOTIDE SEQUENCE [LARGE SCALE GENOMIC DNA]</scope>
    <source>
        <strain evidence="2 3">JCM 16186</strain>
    </source>
</reference>
<comment type="caution">
    <text evidence="2">The sequence shown here is derived from an EMBL/GenBank/DDBJ whole genome shotgun (WGS) entry which is preliminary data.</text>
</comment>
<dbReference type="InterPro" id="IPR021683">
    <property type="entry name" value="DUF3267"/>
</dbReference>
<keyword evidence="1" id="KW-1133">Transmembrane helix</keyword>
<organism evidence="2 3">
    <name type="scientific">Fulvivirga kasyanovii</name>
    <dbReference type="NCBI Taxonomy" id="396812"/>
    <lineage>
        <taxon>Bacteria</taxon>
        <taxon>Pseudomonadati</taxon>
        <taxon>Bacteroidota</taxon>
        <taxon>Cytophagia</taxon>
        <taxon>Cytophagales</taxon>
        <taxon>Fulvivirgaceae</taxon>
        <taxon>Fulvivirga</taxon>
    </lineage>
</organism>
<feature type="transmembrane region" description="Helical" evidence="1">
    <location>
        <begin position="56"/>
        <end position="80"/>
    </location>
</feature>
<dbReference type="EMBL" id="SMLW01000615">
    <property type="protein sequence ID" value="MTI27164.1"/>
    <property type="molecule type" value="Genomic_DNA"/>
</dbReference>
<dbReference type="Pfam" id="PF11667">
    <property type="entry name" value="DUF3267"/>
    <property type="match status" value="1"/>
</dbReference>
<accession>A0ABW9RSN4</accession>
<gene>
    <name evidence="2" type="ORF">E1163_19575</name>
</gene>
<protein>
    <submittedName>
        <fullName evidence="2">DUF3267 domain-containing protein</fullName>
    </submittedName>
</protein>
<feature type="transmembrane region" description="Helical" evidence="1">
    <location>
        <begin position="140"/>
        <end position="160"/>
    </location>
</feature>
<keyword evidence="3" id="KW-1185">Reference proteome</keyword>
<name>A0ABW9RSN4_9BACT</name>
<feature type="transmembrane region" description="Helical" evidence="1">
    <location>
        <begin position="20"/>
        <end position="44"/>
    </location>
</feature>
<proteinExistence type="predicted"/>
<feature type="transmembrane region" description="Helical" evidence="1">
    <location>
        <begin position="112"/>
        <end position="134"/>
    </location>
</feature>